<name>A0ABR7MQV7_9FIRM</name>
<keyword evidence="2" id="KW-1185">Reference proteome</keyword>
<sequence length="68" mass="8379">MNKKEVDSIVQCLLDADRGERWTKTQIQNRYQTQYSKDQIERIYHRYNYLLRKQENTAGQESRLNEKR</sequence>
<organism evidence="1 2">
    <name type="scientific">Jutongia hominis</name>
    <dbReference type="NCBI Taxonomy" id="2763664"/>
    <lineage>
        <taxon>Bacteria</taxon>
        <taxon>Bacillati</taxon>
        <taxon>Bacillota</taxon>
        <taxon>Clostridia</taxon>
        <taxon>Lachnospirales</taxon>
        <taxon>Lachnospiraceae</taxon>
        <taxon>Jutongia</taxon>
    </lineage>
</organism>
<comment type="caution">
    <text evidence="1">The sequence shown here is derived from an EMBL/GenBank/DDBJ whole genome shotgun (WGS) entry which is preliminary data.</text>
</comment>
<evidence type="ECO:0000313" key="1">
    <source>
        <dbReference type="EMBL" id="MBC8556187.1"/>
    </source>
</evidence>
<proteinExistence type="predicted"/>
<dbReference type="Proteomes" id="UP000637513">
    <property type="component" value="Unassembled WGS sequence"/>
</dbReference>
<evidence type="ECO:0000313" key="2">
    <source>
        <dbReference type="Proteomes" id="UP000637513"/>
    </source>
</evidence>
<dbReference type="EMBL" id="JACRSW010000001">
    <property type="protein sequence ID" value="MBC8556187.1"/>
    <property type="molecule type" value="Genomic_DNA"/>
</dbReference>
<protein>
    <submittedName>
        <fullName evidence="1">Uncharacterized protein</fullName>
    </submittedName>
</protein>
<dbReference type="RefSeq" id="WP_249302151.1">
    <property type="nucleotide sequence ID" value="NZ_JACRSW010000001.1"/>
</dbReference>
<gene>
    <name evidence="1" type="ORF">H8700_00425</name>
</gene>
<accession>A0ABR7MQV7</accession>
<reference evidence="1 2" key="1">
    <citation type="submission" date="2020-08" db="EMBL/GenBank/DDBJ databases">
        <title>Genome public.</title>
        <authorList>
            <person name="Liu C."/>
            <person name="Sun Q."/>
        </authorList>
    </citation>
    <scope>NUCLEOTIDE SEQUENCE [LARGE SCALE GENOMIC DNA]</scope>
    <source>
        <strain evidence="1 2">BX3</strain>
    </source>
</reference>